<keyword evidence="6" id="KW-0560">Oxidoreductase</keyword>
<evidence type="ECO:0000256" key="6">
    <source>
        <dbReference type="ARBA" id="ARBA00023002"/>
    </source>
</evidence>
<dbReference type="InterPro" id="IPR004136">
    <property type="entry name" value="NMO"/>
</dbReference>
<dbReference type="PANTHER" id="PTHR42747:SF3">
    <property type="entry name" value="NITRONATE MONOOXYGENASE-RELATED"/>
    <property type="match status" value="1"/>
</dbReference>
<dbReference type="Pfam" id="PF03060">
    <property type="entry name" value="NMO"/>
    <property type="match status" value="1"/>
</dbReference>
<dbReference type="GeneID" id="64189093"/>
<dbReference type="SUPFAM" id="SSF51412">
    <property type="entry name" value="Inosine monophosphate dehydrogenase (IMPDH)"/>
    <property type="match status" value="1"/>
</dbReference>
<gene>
    <name evidence="10" type="ORF">QPX54_08740</name>
</gene>
<evidence type="ECO:0000256" key="8">
    <source>
        <dbReference type="ARBA" id="ARBA00031155"/>
    </source>
</evidence>
<comment type="catalytic activity">
    <reaction evidence="9">
        <text>3 propionate 3-nitronate + 3 O2 + H2O = 3 3-oxopropanoate + 2 nitrate + nitrite + H2O2 + 3 H(+)</text>
        <dbReference type="Rhea" id="RHEA:57332"/>
        <dbReference type="ChEBI" id="CHEBI:15377"/>
        <dbReference type="ChEBI" id="CHEBI:15378"/>
        <dbReference type="ChEBI" id="CHEBI:15379"/>
        <dbReference type="ChEBI" id="CHEBI:16240"/>
        <dbReference type="ChEBI" id="CHEBI:16301"/>
        <dbReference type="ChEBI" id="CHEBI:17632"/>
        <dbReference type="ChEBI" id="CHEBI:33190"/>
        <dbReference type="ChEBI" id="CHEBI:136067"/>
    </reaction>
</comment>
<dbReference type="AlphaFoldDB" id="A0AAP4BUB7"/>
<keyword evidence="7 10" id="KW-0503">Monooxygenase</keyword>
<evidence type="ECO:0000256" key="5">
    <source>
        <dbReference type="ARBA" id="ARBA00022643"/>
    </source>
</evidence>
<evidence type="ECO:0000256" key="2">
    <source>
        <dbReference type="ARBA" id="ARBA00009881"/>
    </source>
</evidence>
<keyword evidence="3" id="KW-0216">Detoxification</keyword>
<keyword evidence="4" id="KW-0285">Flavoprotein</keyword>
<comment type="similarity">
    <text evidence="2">Belongs to the nitronate monooxygenase family. NMO class I subfamily.</text>
</comment>
<dbReference type="GO" id="GO:0018580">
    <property type="term" value="F:nitronate monooxygenase activity"/>
    <property type="evidence" value="ECO:0007669"/>
    <property type="project" value="InterPro"/>
</dbReference>
<name>A0AAP4BUB7_9CORY</name>
<evidence type="ECO:0000256" key="4">
    <source>
        <dbReference type="ARBA" id="ARBA00022630"/>
    </source>
</evidence>
<dbReference type="Proteomes" id="UP001226160">
    <property type="component" value="Unassembled WGS sequence"/>
</dbReference>
<dbReference type="RefSeq" id="WP_018121258.1">
    <property type="nucleotide sequence ID" value="NZ_CBCRTU010000005.1"/>
</dbReference>
<dbReference type="GO" id="GO:0009636">
    <property type="term" value="P:response to toxic substance"/>
    <property type="evidence" value="ECO:0007669"/>
    <property type="project" value="UniProtKB-KW"/>
</dbReference>
<organism evidence="10 11">
    <name type="scientific">Corynebacterium propinquum</name>
    <dbReference type="NCBI Taxonomy" id="43769"/>
    <lineage>
        <taxon>Bacteria</taxon>
        <taxon>Bacillati</taxon>
        <taxon>Actinomycetota</taxon>
        <taxon>Actinomycetes</taxon>
        <taxon>Mycobacteriales</taxon>
        <taxon>Corynebacteriaceae</taxon>
        <taxon>Corynebacterium</taxon>
    </lineage>
</organism>
<evidence type="ECO:0000313" key="10">
    <source>
        <dbReference type="EMBL" id="MDK4326585.1"/>
    </source>
</evidence>
<evidence type="ECO:0000256" key="9">
    <source>
        <dbReference type="ARBA" id="ARBA00049401"/>
    </source>
</evidence>
<evidence type="ECO:0000256" key="1">
    <source>
        <dbReference type="ARBA" id="ARBA00001917"/>
    </source>
</evidence>
<protein>
    <recommendedName>
        <fullName evidence="8">Propionate 3-nitronate monooxygenase</fullName>
    </recommendedName>
</protein>
<evidence type="ECO:0000313" key="11">
    <source>
        <dbReference type="Proteomes" id="UP001226160"/>
    </source>
</evidence>
<evidence type="ECO:0000256" key="7">
    <source>
        <dbReference type="ARBA" id="ARBA00023033"/>
    </source>
</evidence>
<proteinExistence type="inferred from homology"/>
<comment type="cofactor">
    <cofactor evidence="1">
        <name>FMN</name>
        <dbReference type="ChEBI" id="CHEBI:58210"/>
    </cofactor>
</comment>
<dbReference type="Gene3D" id="3.20.20.70">
    <property type="entry name" value="Aldolase class I"/>
    <property type="match status" value="1"/>
</dbReference>
<dbReference type="InterPro" id="IPR013785">
    <property type="entry name" value="Aldolase_TIM"/>
</dbReference>
<reference evidence="10" key="1">
    <citation type="submission" date="2023-05" db="EMBL/GenBank/DDBJ databases">
        <title>Metabolic capabilities are highly conserved among human nasal-associated Corynebacterium species in pangenomic analyses.</title>
        <authorList>
            <person name="Tran T.H."/>
            <person name="Roberts A.Q."/>
            <person name="Escapa I.F."/>
            <person name="Gao W."/>
            <person name="Conlan S."/>
            <person name="Kong H."/>
            <person name="Segre J.A."/>
            <person name="Kelly M.S."/>
            <person name="Lemon K.P."/>
        </authorList>
    </citation>
    <scope>NUCLEOTIDE SEQUENCE</scope>
    <source>
        <strain evidence="10">KPL2654</strain>
    </source>
</reference>
<dbReference type="CDD" id="cd04730">
    <property type="entry name" value="NPD_like"/>
    <property type="match status" value="1"/>
</dbReference>
<sequence length="332" mass="35070">MSELLRQLESRILIAPMAGGPSTPQLVTAADNAGSFGFLAFGTTPVDRVQSMLASIDSGVRYGVNLFAPQTPVEITEEISRFHQQLQRDYGVAEQLADPDYTNGWQDKLDAVISADNPPAVVSSTFGCFSAAEISRLHEAGIEAWVTVTSIEDALSAQNAGADVVVVQGPAAGGHRATWSVDEQPSGLGLVDLIETMSMAGVNTQLVASGGVRTADDARELLQLPRVKAVSCGSAFLLADEAGTSDFNRALLHSGGTSVATRALSGRVARGLETEFIREHHDDVPAMYPLLNSLLAPLRQENDPRVAYCLVGDDVDKIGQGSVADILAQLRG</sequence>
<dbReference type="PANTHER" id="PTHR42747">
    <property type="entry name" value="NITRONATE MONOOXYGENASE-RELATED"/>
    <property type="match status" value="1"/>
</dbReference>
<keyword evidence="5" id="KW-0288">FMN</keyword>
<accession>A0AAP4BUB7</accession>
<dbReference type="EMBL" id="JASNVP010000008">
    <property type="protein sequence ID" value="MDK4326585.1"/>
    <property type="molecule type" value="Genomic_DNA"/>
</dbReference>
<evidence type="ECO:0000256" key="3">
    <source>
        <dbReference type="ARBA" id="ARBA00022575"/>
    </source>
</evidence>
<comment type="caution">
    <text evidence="10">The sequence shown here is derived from an EMBL/GenBank/DDBJ whole genome shotgun (WGS) entry which is preliminary data.</text>
</comment>